<dbReference type="RefSeq" id="YP_009618384.1">
    <property type="nucleotide sequence ID" value="NC_042072.1"/>
</dbReference>
<dbReference type="EMBL" id="KX074202">
    <property type="protein sequence ID" value="ANM47308.1"/>
    <property type="molecule type" value="Genomic_RNA"/>
</dbReference>
<organism evidence="1 2">
    <name type="scientific">Pseudomonas phage phiYY</name>
    <dbReference type="NCBI Taxonomy" id="1852644"/>
    <lineage>
        <taxon>Viruses</taxon>
        <taxon>Riboviria</taxon>
        <taxon>Orthornavirae</taxon>
        <taxon>Duplornaviricota</taxon>
        <taxon>Vidaverviricetes</taxon>
        <taxon>Mindivirales</taxon>
        <taxon>Cystoviridae</taxon>
        <taxon>Gammacystovirus</taxon>
        <taxon>Gammacystovirus phiYY</taxon>
        <taxon>Cystovirus phiYY</taxon>
    </lineage>
</organism>
<proteinExistence type="predicted"/>
<protein>
    <submittedName>
        <fullName evidence="1">Putative host attachment protein</fullName>
    </submittedName>
</protein>
<accession>A0A1W2KDS4</accession>
<keyword evidence="2" id="KW-1185">Reference proteome</keyword>
<sequence length="359" mass="37891">MELKDALVPALTAGLGYFAGRESAESKVIDPEQSQELIAMLQQRIALMDAKNLASAALVAALKDESETGQLVQAQLQAQLADLNAKLSSQQAAIFSNFPVVFGAGDPSLGGWIKGRDGLLISRALPNFVPGTNGYLATATGYGVAPPATGIAVSDVSLKAAARPISIGKSMNTSLAIVLKRGYFGGMSAILNFAEDVADDPDFIASAWVHDGSYRAHVVAIPIGRNSLLLTILGTSKTPSGHTAASWNGLVVRDATVADPIPTKAQRSSWGSGAVCITLAHRTARNLTLRSWGIVANPLAQYMETNAVAWDDASLSHTRRAGNTTILSRINTGALPRFYRVDDENMDYTTVDLSSSAYM</sequence>
<reference evidence="1 2" key="1">
    <citation type="journal article" date="2016" name="Sci. Rep.">
        <title>Characterization of the first double-stranded RNA bacteriophage infecting Pseudomonas aeruginosa.</title>
        <authorList>
            <person name="Yang Y."/>
            <person name="Lu S."/>
            <person name="Shen W."/>
            <person name="Zhao X."/>
            <person name="Shen M."/>
            <person name="Tan Y."/>
            <person name="Li G."/>
            <person name="Li M."/>
            <person name="Wang J."/>
            <person name="Hu F."/>
            <person name="Le S."/>
        </authorList>
    </citation>
    <scope>NUCLEOTIDE SEQUENCE [LARGE SCALE GENOMIC DNA]</scope>
</reference>
<evidence type="ECO:0000313" key="2">
    <source>
        <dbReference type="Proteomes" id="UP000240302"/>
    </source>
</evidence>
<dbReference type="GeneID" id="40116871"/>
<gene>
    <name evidence="1" type="ORF">phiYY_sM1</name>
</gene>
<evidence type="ECO:0000313" key="1">
    <source>
        <dbReference type="EMBL" id="ANM47308.1"/>
    </source>
</evidence>
<dbReference type="Proteomes" id="UP000240302">
    <property type="component" value="Genome"/>
</dbReference>
<name>A0A1W2KDS4_9VIRU</name>
<dbReference type="OrthoDB" id="12996at10239"/>
<dbReference type="KEGG" id="vg:40116871"/>